<comment type="caution">
    <text evidence="1">The sequence shown here is derived from an EMBL/GenBank/DDBJ whole genome shotgun (WGS) entry which is preliminary data.</text>
</comment>
<evidence type="ECO:0000313" key="2">
    <source>
        <dbReference type="Proteomes" id="UP001590950"/>
    </source>
</evidence>
<accession>A0ABR3ZXK2</accession>
<evidence type="ECO:0000313" key="1">
    <source>
        <dbReference type="EMBL" id="KAL2038414.1"/>
    </source>
</evidence>
<reference evidence="1 2" key="1">
    <citation type="submission" date="2024-09" db="EMBL/GenBank/DDBJ databases">
        <title>Rethinking Asexuality: The Enigmatic Case of Functional Sexual Genes in Lepraria (Stereocaulaceae).</title>
        <authorList>
            <person name="Doellman M."/>
            <person name="Sun Y."/>
            <person name="Barcenas-Pena A."/>
            <person name="Lumbsch H.T."/>
            <person name="Grewe F."/>
        </authorList>
    </citation>
    <scope>NUCLEOTIDE SEQUENCE [LARGE SCALE GENOMIC DNA]</scope>
    <source>
        <strain evidence="1 2">Mercado 3170</strain>
    </source>
</reference>
<gene>
    <name evidence="1" type="ORF">N7G274_008753</name>
</gene>
<organism evidence="1 2">
    <name type="scientific">Stereocaulon virgatum</name>
    <dbReference type="NCBI Taxonomy" id="373712"/>
    <lineage>
        <taxon>Eukaryota</taxon>
        <taxon>Fungi</taxon>
        <taxon>Dikarya</taxon>
        <taxon>Ascomycota</taxon>
        <taxon>Pezizomycotina</taxon>
        <taxon>Lecanoromycetes</taxon>
        <taxon>OSLEUM clade</taxon>
        <taxon>Lecanoromycetidae</taxon>
        <taxon>Lecanorales</taxon>
        <taxon>Lecanorineae</taxon>
        <taxon>Stereocaulaceae</taxon>
        <taxon>Stereocaulon</taxon>
    </lineage>
</organism>
<dbReference type="Proteomes" id="UP001590950">
    <property type="component" value="Unassembled WGS sequence"/>
</dbReference>
<name>A0ABR3ZXK2_9LECA</name>
<keyword evidence="2" id="KW-1185">Reference proteome</keyword>
<proteinExistence type="predicted"/>
<protein>
    <submittedName>
        <fullName evidence="1">Uncharacterized protein</fullName>
    </submittedName>
</protein>
<dbReference type="EMBL" id="JBEFKJ010000032">
    <property type="protein sequence ID" value="KAL2038414.1"/>
    <property type="molecule type" value="Genomic_DNA"/>
</dbReference>
<sequence>MSSKLLGLSSRTGDNVISTGQSTTGLAICKALEADDVPYLEGVFGPCMQRGESCPFVRLNLLAKGQGIEIRMRVSMKMLISDVHPIWFWGGSGKARTRYFINVF</sequence>